<proteinExistence type="predicted"/>
<name>A0A397SVD7_9GLOM</name>
<dbReference type="EMBL" id="QKYT01000189">
    <property type="protein sequence ID" value="RIA90160.1"/>
    <property type="molecule type" value="Genomic_DNA"/>
</dbReference>
<reference evidence="1 2" key="1">
    <citation type="submission" date="2018-06" db="EMBL/GenBank/DDBJ databases">
        <title>Comparative genomics reveals the genomic features of Rhizophagus irregularis, R. cerebriforme, R. diaphanum and Gigaspora rosea, and their symbiotic lifestyle signature.</title>
        <authorList>
            <person name="Morin E."/>
            <person name="San Clemente H."/>
            <person name="Chen E.C.H."/>
            <person name="De La Providencia I."/>
            <person name="Hainaut M."/>
            <person name="Kuo A."/>
            <person name="Kohler A."/>
            <person name="Murat C."/>
            <person name="Tang N."/>
            <person name="Roy S."/>
            <person name="Loubradou J."/>
            <person name="Henrissat B."/>
            <person name="Grigoriev I.V."/>
            <person name="Corradi N."/>
            <person name="Roux C."/>
            <person name="Martin F.M."/>
        </authorList>
    </citation>
    <scope>NUCLEOTIDE SEQUENCE [LARGE SCALE GENOMIC DNA]</scope>
    <source>
        <strain evidence="1 2">DAOM 227022</strain>
    </source>
</reference>
<accession>A0A397SVD7</accession>
<dbReference type="Gene3D" id="1.10.10.60">
    <property type="entry name" value="Homeodomain-like"/>
    <property type="match status" value="1"/>
</dbReference>
<organism evidence="1 2">
    <name type="scientific">Glomus cerebriforme</name>
    <dbReference type="NCBI Taxonomy" id="658196"/>
    <lineage>
        <taxon>Eukaryota</taxon>
        <taxon>Fungi</taxon>
        <taxon>Fungi incertae sedis</taxon>
        <taxon>Mucoromycota</taxon>
        <taxon>Glomeromycotina</taxon>
        <taxon>Glomeromycetes</taxon>
        <taxon>Glomerales</taxon>
        <taxon>Glomeraceae</taxon>
        <taxon>Glomus</taxon>
    </lineage>
</organism>
<evidence type="ECO:0000313" key="2">
    <source>
        <dbReference type="Proteomes" id="UP000265703"/>
    </source>
</evidence>
<evidence type="ECO:0000313" key="1">
    <source>
        <dbReference type="EMBL" id="RIA90160.1"/>
    </source>
</evidence>
<gene>
    <name evidence="1" type="ORF">C1645_770701</name>
</gene>
<dbReference type="SUPFAM" id="SSF46689">
    <property type="entry name" value="Homeodomain-like"/>
    <property type="match status" value="1"/>
</dbReference>
<dbReference type="Proteomes" id="UP000265703">
    <property type="component" value="Unassembled WGS sequence"/>
</dbReference>
<dbReference type="InterPro" id="IPR009057">
    <property type="entry name" value="Homeodomain-like_sf"/>
</dbReference>
<protein>
    <recommendedName>
        <fullName evidence="3">Myb-like domain-containing protein</fullName>
    </recommendedName>
</protein>
<sequence length="63" mass="7455">MVKNQRVVLKITIPSFWTKTMSPAIWHDKWKMEENEVLKTVINMYSFGNWAKIQKFVNVVNVG</sequence>
<dbReference type="AlphaFoldDB" id="A0A397SVD7"/>
<evidence type="ECO:0008006" key="3">
    <source>
        <dbReference type="Google" id="ProtNLM"/>
    </source>
</evidence>
<comment type="caution">
    <text evidence="1">The sequence shown here is derived from an EMBL/GenBank/DDBJ whole genome shotgun (WGS) entry which is preliminary data.</text>
</comment>
<keyword evidence="2" id="KW-1185">Reference proteome</keyword>